<keyword evidence="3" id="KW-0735">Signal-anchor</keyword>
<dbReference type="InterPro" id="IPR040911">
    <property type="entry name" value="Exostosin_GT47"/>
</dbReference>
<dbReference type="PANTHER" id="PTHR11062">
    <property type="entry name" value="EXOSTOSIN HEPARAN SULFATE GLYCOSYLTRANSFERASE -RELATED"/>
    <property type="match status" value="1"/>
</dbReference>
<feature type="domain" description="Exostosin GT47" evidence="7">
    <location>
        <begin position="156"/>
        <end position="488"/>
    </location>
</feature>
<reference evidence="8 10" key="1">
    <citation type="journal article" date="2008" name="Science">
        <title>The Physcomitrella genome reveals evolutionary insights into the conquest of land by plants.</title>
        <authorList>
            <person name="Rensing S."/>
            <person name="Lang D."/>
            <person name="Zimmer A."/>
            <person name="Terry A."/>
            <person name="Salamov A."/>
            <person name="Shapiro H."/>
            <person name="Nishiyama T."/>
            <person name="Perroud P.-F."/>
            <person name="Lindquist E."/>
            <person name="Kamisugi Y."/>
            <person name="Tanahashi T."/>
            <person name="Sakakibara K."/>
            <person name="Fujita T."/>
            <person name="Oishi K."/>
            <person name="Shin-I T."/>
            <person name="Kuroki Y."/>
            <person name="Toyoda A."/>
            <person name="Suzuki Y."/>
            <person name="Hashimoto A."/>
            <person name="Yamaguchi K."/>
            <person name="Sugano A."/>
            <person name="Kohara Y."/>
            <person name="Fujiyama A."/>
            <person name="Anterola A."/>
            <person name="Aoki S."/>
            <person name="Ashton N."/>
            <person name="Barbazuk W.B."/>
            <person name="Barker E."/>
            <person name="Bennetzen J."/>
            <person name="Bezanilla M."/>
            <person name="Blankenship R."/>
            <person name="Cho S.H."/>
            <person name="Dutcher S."/>
            <person name="Estelle M."/>
            <person name="Fawcett J.A."/>
            <person name="Gundlach H."/>
            <person name="Hanada K."/>
            <person name="Heyl A."/>
            <person name="Hicks K.A."/>
            <person name="Hugh J."/>
            <person name="Lohr M."/>
            <person name="Mayer K."/>
            <person name="Melkozernov A."/>
            <person name="Murata T."/>
            <person name="Nelson D."/>
            <person name="Pils B."/>
            <person name="Prigge M."/>
            <person name="Reiss B."/>
            <person name="Renner T."/>
            <person name="Rombauts S."/>
            <person name="Rushton P."/>
            <person name="Sanderfoot A."/>
            <person name="Schween G."/>
            <person name="Shiu S.-H."/>
            <person name="Stueber K."/>
            <person name="Theodoulou F.L."/>
            <person name="Tu H."/>
            <person name="Van de Peer Y."/>
            <person name="Verrier P.J."/>
            <person name="Waters E."/>
            <person name="Wood A."/>
            <person name="Yang L."/>
            <person name="Cove D."/>
            <person name="Cuming A."/>
            <person name="Hasebe M."/>
            <person name="Lucas S."/>
            <person name="Mishler D.B."/>
            <person name="Reski R."/>
            <person name="Grigoriev I."/>
            <person name="Quatrano R.S."/>
            <person name="Boore J.L."/>
        </authorList>
    </citation>
    <scope>NUCLEOTIDE SEQUENCE [LARGE SCALE GENOMIC DNA]</scope>
    <source>
        <strain evidence="9 10">cv. Gransden 2004</strain>
    </source>
</reference>
<accession>A0A2K1KT19</accession>
<reference evidence="8 10" key="2">
    <citation type="journal article" date="2018" name="Plant J.">
        <title>The Physcomitrella patens chromosome-scale assembly reveals moss genome structure and evolution.</title>
        <authorList>
            <person name="Lang D."/>
            <person name="Ullrich K.K."/>
            <person name="Murat F."/>
            <person name="Fuchs J."/>
            <person name="Jenkins J."/>
            <person name="Haas F.B."/>
            <person name="Piednoel M."/>
            <person name="Gundlach H."/>
            <person name="Van Bel M."/>
            <person name="Meyberg R."/>
            <person name="Vives C."/>
            <person name="Morata J."/>
            <person name="Symeonidi A."/>
            <person name="Hiss M."/>
            <person name="Muchero W."/>
            <person name="Kamisugi Y."/>
            <person name="Saleh O."/>
            <person name="Blanc G."/>
            <person name="Decker E.L."/>
            <person name="van Gessel N."/>
            <person name="Grimwood J."/>
            <person name="Hayes R.D."/>
            <person name="Graham S.W."/>
            <person name="Gunter L.E."/>
            <person name="McDaniel S.F."/>
            <person name="Hoernstein S.N.W."/>
            <person name="Larsson A."/>
            <person name="Li F.W."/>
            <person name="Perroud P.F."/>
            <person name="Phillips J."/>
            <person name="Ranjan P."/>
            <person name="Rokshar D.S."/>
            <person name="Rothfels C.J."/>
            <person name="Schneider L."/>
            <person name="Shu S."/>
            <person name="Stevenson D.W."/>
            <person name="Thummler F."/>
            <person name="Tillich M."/>
            <person name="Villarreal Aguilar J.C."/>
            <person name="Widiez T."/>
            <person name="Wong G.K."/>
            <person name="Wymore A."/>
            <person name="Zhang Y."/>
            <person name="Zimmer A.D."/>
            <person name="Quatrano R.S."/>
            <person name="Mayer K.F.X."/>
            <person name="Goodstein D."/>
            <person name="Casacuberta J.M."/>
            <person name="Vandepoele K."/>
            <person name="Reski R."/>
            <person name="Cuming A.C."/>
            <person name="Tuskan G.A."/>
            <person name="Maumus F."/>
            <person name="Salse J."/>
            <person name="Schmutz J."/>
            <person name="Rensing S.A."/>
        </authorList>
    </citation>
    <scope>NUCLEOTIDE SEQUENCE [LARGE SCALE GENOMIC DNA]</scope>
    <source>
        <strain evidence="9 10">cv. Gransden 2004</strain>
    </source>
</reference>
<dbReference type="RefSeq" id="XP_024369983.1">
    <property type="nucleotide sequence ID" value="XM_024514215.2"/>
</dbReference>
<dbReference type="OMA" id="ELITQCR"/>
<evidence type="ECO:0000313" key="9">
    <source>
        <dbReference type="EnsemblPlants" id="Pp3c3_2340V3.1"/>
    </source>
</evidence>
<dbReference type="EnsemblPlants" id="Pp3c3_2340V3.3">
    <property type="protein sequence ID" value="Pp3c3_2340V3.3"/>
    <property type="gene ID" value="Pp3c3_2340"/>
</dbReference>
<protein>
    <recommendedName>
        <fullName evidence="7">Exostosin GT47 domain-containing protein</fullName>
    </recommendedName>
</protein>
<gene>
    <name evidence="9" type="primary">LOC112279603</name>
    <name evidence="8" type="ORF">PHYPA_003901</name>
</gene>
<feature type="compositionally biased region" description="Basic and acidic residues" evidence="5">
    <location>
        <begin position="584"/>
        <end position="600"/>
    </location>
</feature>
<dbReference type="AlphaFoldDB" id="A0A2K1KT19"/>
<dbReference type="PANTHER" id="PTHR11062:SF56">
    <property type="entry name" value="XYLOGLUCAN GALACTOSYLTRANSFERASE MUR3"/>
    <property type="match status" value="1"/>
</dbReference>
<dbReference type="Gramene" id="Pp3c3_2340V3.4">
    <property type="protein sequence ID" value="Pp3c3_2340V3.4"/>
    <property type="gene ID" value="Pp3c3_2340"/>
</dbReference>
<evidence type="ECO:0000256" key="6">
    <source>
        <dbReference type="SAM" id="Phobius"/>
    </source>
</evidence>
<dbReference type="EnsemblPlants" id="Pp3c3_2340V3.1">
    <property type="protein sequence ID" value="Pp3c3_2340V3.1"/>
    <property type="gene ID" value="Pp3c3_2340"/>
</dbReference>
<dbReference type="RefSeq" id="XP_024369985.1">
    <property type="nucleotide sequence ID" value="XM_024514217.2"/>
</dbReference>
<organism evidence="8">
    <name type="scientific">Physcomitrium patens</name>
    <name type="common">Spreading-leaved earth moss</name>
    <name type="synonym">Physcomitrella patens</name>
    <dbReference type="NCBI Taxonomy" id="3218"/>
    <lineage>
        <taxon>Eukaryota</taxon>
        <taxon>Viridiplantae</taxon>
        <taxon>Streptophyta</taxon>
        <taxon>Embryophyta</taxon>
        <taxon>Bryophyta</taxon>
        <taxon>Bryophytina</taxon>
        <taxon>Bryopsida</taxon>
        <taxon>Funariidae</taxon>
        <taxon>Funariales</taxon>
        <taxon>Funariaceae</taxon>
        <taxon>Physcomitrium</taxon>
    </lineage>
</organism>
<keyword evidence="10" id="KW-1185">Reference proteome</keyword>
<dbReference type="FunCoup" id="A0A2K1KT19">
    <property type="interactions" value="604"/>
</dbReference>
<dbReference type="Pfam" id="PF03016">
    <property type="entry name" value="Exostosin_GT47"/>
    <property type="match status" value="1"/>
</dbReference>
<feature type="transmembrane region" description="Helical" evidence="6">
    <location>
        <begin position="26"/>
        <end position="46"/>
    </location>
</feature>
<evidence type="ECO:0000256" key="1">
    <source>
        <dbReference type="ARBA" id="ARBA00004323"/>
    </source>
</evidence>
<dbReference type="OrthoDB" id="1924787at2759"/>
<feature type="region of interest" description="Disordered" evidence="5">
    <location>
        <begin position="568"/>
        <end position="607"/>
    </location>
</feature>
<evidence type="ECO:0000256" key="4">
    <source>
        <dbReference type="ARBA" id="ARBA00023034"/>
    </source>
</evidence>
<evidence type="ECO:0000256" key="3">
    <source>
        <dbReference type="ARBA" id="ARBA00022968"/>
    </source>
</evidence>
<dbReference type="Gramene" id="Pp3c3_2340V3.1">
    <property type="protein sequence ID" value="Pp3c3_2340V3.1"/>
    <property type="gene ID" value="Pp3c3_2340"/>
</dbReference>
<evidence type="ECO:0000256" key="5">
    <source>
        <dbReference type="SAM" id="MobiDB-lite"/>
    </source>
</evidence>
<evidence type="ECO:0000313" key="10">
    <source>
        <dbReference type="Proteomes" id="UP000006727"/>
    </source>
</evidence>
<keyword evidence="6" id="KW-1133">Transmembrane helix</keyword>
<keyword evidence="6" id="KW-0472">Membrane</keyword>
<dbReference type="PaxDb" id="3218-PP1S1_428V6.1"/>
<comment type="subcellular location">
    <subcellularLocation>
        <location evidence="1">Golgi apparatus membrane</location>
        <topology evidence="1">Single-pass type II membrane protein</topology>
    </subcellularLocation>
</comment>
<keyword evidence="4" id="KW-0333">Golgi apparatus</keyword>
<dbReference type="InterPro" id="IPR004263">
    <property type="entry name" value="Exostosin"/>
</dbReference>
<reference evidence="9" key="3">
    <citation type="submission" date="2020-12" db="UniProtKB">
        <authorList>
            <consortium name="EnsemblPlants"/>
        </authorList>
    </citation>
    <scope>IDENTIFICATION</scope>
</reference>
<sequence>MVQVPVWKEGMPDKPKILISRFRTKCVLVSIGLVLWWSLVVVRFSYDRRPLPLQTSIGQPLRSLHKDDTEPRESPIGTSQQDYSTSAEGFSGIEVLESNKTWHTNSEGCQDESNGDKKLDCVLSPGERMPPVIAVSQSHSAEKPSPFVEQPVKDLCEGRYVYVYELDPCFNEDFVTQCEKVLWETMCPSVTNAGLGPPLDNIDDVLSDLDWYATNQFMLELIFHNRMRQYKCLIRDSSRADAIFVPFYAGLEITTKLWGANIAERDDAPEKLQSWLANRAEWKRFNGHDHFLVAGRITWDFRRPSDQETDWGNKLFVSPLGANMTFLTIEASTWDDNDFAIPYPTYFHPSSKTSIVHWQNKMRAIDRPFLFSFVGAPRPALSYSIRGNIVNQCIHSNHCRLLDCRENVCTMPEKVMEVFEHSIFCLQPPGDSYTRRSTFDAMLAGCIPVFFHPYSAYVQYEWHLPINHSSYSVLIDERLILNNTIRIEEVLLKFTPEQIVNMRRMVIHILPRIVYADPRLPSPLPDVEDAFDITLQAVIERIAKLKRSAKDGSGNHSNANLDLQFRTQESMKEEAASEEAASEEATRRSMKNEGYLRDNDDIMNANN</sequence>
<evidence type="ECO:0000256" key="2">
    <source>
        <dbReference type="ARBA" id="ARBA00010271"/>
    </source>
</evidence>
<evidence type="ECO:0000313" key="8">
    <source>
        <dbReference type="EMBL" id="PNR56909.1"/>
    </source>
</evidence>
<feature type="compositionally biased region" description="Basic and acidic residues" evidence="5">
    <location>
        <begin position="64"/>
        <end position="73"/>
    </location>
</feature>
<comment type="similarity">
    <text evidence="2">Belongs to the glycosyltransferase 47 family.</text>
</comment>
<dbReference type="EMBL" id="ABEU02000003">
    <property type="protein sequence ID" value="PNR56909.1"/>
    <property type="molecule type" value="Genomic_DNA"/>
</dbReference>
<dbReference type="GeneID" id="112279603"/>
<keyword evidence="6" id="KW-0812">Transmembrane</keyword>
<dbReference type="EnsemblPlants" id="Pp3c3_2340V3.2">
    <property type="protein sequence ID" value="Pp3c3_2340V3.2"/>
    <property type="gene ID" value="Pp3c3_2340"/>
</dbReference>
<dbReference type="Gramene" id="Pp3c3_2340V3.3">
    <property type="protein sequence ID" value="Pp3c3_2340V3.3"/>
    <property type="gene ID" value="Pp3c3_2340"/>
</dbReference>
<name>A0A2K1KT19_PHYPA</name>
<dbReference type="KEGG" id="ppp:112279603"/>
<dbReference type="STRING" id="3218.A0A2K1KT19"/>
<proteinExistence type="inferred from homology"/>
<evidence type="ECO:0000259" key="7">
    <source>
        <dbReference type="Pfam" id="PF03016"/>
    </source>
</evidence>
<dbReference type="Gramene" id="Pp3c3_2340V3.2">
    <property type="protein sequence ID" value="Pp3c3_2340V3.2"/>
    <property type="gene ID" value="Pp3c3_2340"/>
</dbReference>
<dbReference type="Proteomes" id="UP000006727">
    <property type="component" value="Chromosome 3"/>
</dbReference>
<dbReference type="RefSeq" id="XP_024369981.1">
    <property type="nucleotide sequence ID" value="XM_024514213.2"/>
</dbReference>
<dbReference type="GO" id="GO:0016757">
    <property type="term" value="F:glycosyltransferase activity"/>
    <property type="evidence" value="ECO:0007669"/>
    <property type="project" value="InterPro"/>
</dbReference>
<dbReference type="GO" id="GO:0000139">
    <property type="term" value="C:Golgi membrane"/>
    <property type="evidence" value="ECO:0007669"/>
    <property type="project" value="UniProtKB-SubCell"/>
</dbReference>
<feature type="region of interest" description="Disordered" evidence="5">
    <location>
        <begin position="62"/>
        <end position="84"/>
    </location>
</feature>
<dbReference type="EnsemblPlants" id="Pp3c3_2340V3.4">
    <property type="protein sequence ID" value="Pp3c3_2340V3.4"/>
    <property type="gene ID" value="Pp3c3_2340"/>
</dbReference>